<feature type="non-terminal residue" evidence="1">
    <location>
        <position position="33"/>
    </location>
</feature>
<dbReference type="EMBL" id="LAZR01009192">
    <property type="protein sequence ID" value="KKM74113.1"/>
    <property type="molecule type" value="Genomic_DNA"/>
</dbReference>
<organism evidence="1">
    <name type="scientific">marine sediment metagenome</name>
    <dbReference type="NCBI Taxonomy" id="412755"/>
    <lineage>
        <taxon>unclassified sequences</taxon>
        <taxon>metagenomes</taxon>
        <taxon>ecological metagenomes</taxon>
    </lineage>
</organism>
<dbReference type="AlphaFoldDB" id="A0A0F9JWK8"/>
<protein>
    <submittedName>
        <fullName evidence="1">Uncharacterized protein</fullName>
    </submittedName>
</protein>
<gene>
    <name evidence="1" type="ORF">LCGC14_1403600</name>
</gene>
<reference evidence="1" key="1">
    <citation type="journal article" date="2015" name="Nature">
        <title>Complex archaea that bridge the gap between prokaryotes and eukaryotes.</title>
        <authorList>
            <person name="Spang A."/>
            <person name="Saw J.H."/>
            <person name="Jorgensen S.L."/>
            <person name="Zaremba-Niedzwiedzka K."/>
            <person name="Martijn J."/>
            <person name="Lind A.E."/>
            <person name="van Eijk R."/>
            <person name="Schleper C."/>
            <person name="Guy L."/>
            <person name="Ettema T.J."/>
        </authorList>
    </citation>
    <scope>NUCLEOTIDE SEQUENCE</scope>
</reference>
<proteinExistence type="predicted"/>
<evidence type="ECO:0000313" key="1">
    <source>
        <dbReference type="EMBL" id="KKM74113.1"/>
    </source>
</evidence>
<accession>A0A0F9JWK8</accession>
<comment type="caution">
    <text evidence="1">The sequence shown here is derived from an EMBL/GenBank/DDBJ whole genome shotgun (WGS) entry which is preliminary data.</text>
</comment>
<name>A0A0F9JWK8_9ZZZZ</name>
<sequence length="33" mass="4122">MTKGKTQELFPEKYENKQKLDNDWQNFLNRDVY</sequence>